<protein>
    <submittedName>
        <fullName evidence="2">Uncharacterized protein</fullName>
    </submittedName>
</protein>
<proteinExistence type="predicted"/>
<feature type="compositionally biased region" description="Polar residues" evidence="1">
    <location>
        <begin position="114"/>
        <end position="127"/>
    </location>
</feature>
<sequence length="547" mass="61435">MGKRKAKDTSQYPQKRRSPRVQDKQGATGMNAIKPEVPQSTDYKSALELKASPEVQGSTEDKLNASSTSEPTASPEIQTSTEAKIDTCSDSEPSASPGVQASTEAKIDSIPASEPTTSLNVKASTEAEQPEVALDEHGLPKLPEERRPGQPIVWTCPRSLTQNGEWQEAFETTRGLFLDLDMLVLDWIDSHCYGEGKLRDRLSAGDLQIILDSLGDFCLYKDWKSIEARLGKSGRHNFWFQLPEAVLMKHLFEDVIVNPFVYIEGSRENTGGQSSMDPPAFGQELWGLWKKLAKVDPVRASDWRKTTIQLLNQVHPKHTKDWLIAYRTGEAQDSLAHQLATGMLTKCKALQLILKETTKPDGVAQRYAGLVEIYRSALEVTVYLGTLDTEFEFELDVRRCGPFLHRRTRVRKRGCSDEIYPDEWPDPVLLSLPLVSGRYLVTSDDIVRLQTLRGEVRYSHRNDGEEVLRKRLDKEVPEVEEGDTILYPAIHFAQIVFAKDGPRACSCGGRFICQNACEKYPSFWEEEDDDEEDENDGGSYSKSTGDD</sequence>
<gene>
    <name evidence="2" type="ORF">M747DRAFT_349006</name>
</gene>
<organism evidence="2 3">
    <name type="scientific">Aspergillus niger ATCC 13496</name>
    <dbReference type="NCBI Taxonomy" id="1353008"/>
    <lineage>
        <taxon>Eukaryota</taxon>
        <taxon>Fungi</taxon>
        <taxon>Dikarya</taxon>
        <taxon>Ascomycota</taxon>
        <taxon>Pezizomycotina</taxon>
        <taxon>Eurotiomycetes</taxon>
        <taxon>Eurotiomycetidae</taxon>
        <taxon>Eurotiales</taxon>
        <taxon>Aspergillaceae</taxon>
        <taxon>Aspergillus</taxon>
        <taxon>Aspergillus subgen. Circumdati</taxon>
    </lineage>
</organism>
<feature type="compositionally biased region" description="Polar residues" evidence="1">
    <location>
        <begin position="64"/>
        <end position="103"/>
    </location>
</feature>
<evidence type="ECO:0000313" key="3">
    <source>
        <dbReference type="Proteomes" id="UP000253845"/>
    </source>
</evidence>
<dbReference type="VEuPathDB" id="FungiDB:M747DRAFT_349006"/>
<feature type="region of interest" description="Disordered" evidence="1">
    <location>
        <begin position="1"/>
        <end position="150"/>
    </location>
</feature>
<feature type="compositionally biased region" description="Polar residues" evidence="1">
    <location>
        <begin position="538"/>
        <end position="547"/>
    </location>
</feature>
<evidence type="ECO:0000313" key="2">
    <source>
        <dbReference type="EMBL" id="RDH21946.1"/>
    </source>
</evidence>
<accession>A0A370C5Q9</accession>
<dbReference type="AlphaFoldDB" id="A0A370C5Q9"/>
<name>A0A370C5Q9_ASPNG</name>
<reference evidence="2 3" key="1">
    <citation type="submission" date="2018-07" db="EMBL/GenBank/DDBJ databases">
        <title>Section-level genome sequencing of Aspergillus section Nigri to investigate inter- and intra-species variation.</title>
        <authorList>
            <consortium name="DOE Joint Genome Institute"/>
            <person name="Vesth T.C."/>
            <person name="Nybo J.L."/>
            <person name="Theobald S."/>
            <person name="Frisvad J.C."/>
            <person name="Larsen T.O."/>
            <person name="Nielsen K.F."/>
            <person name="Hoof J.B."/>
            <person name="Brandl J."/>
            <person name="Salamov A."/>
            <person name="Riley R."/>
            <person name="Gladden J.M."/>
            <person name="Phatale P."/>
            <person name="Nielsen M.T."/>
            <person name="Lyhne E.K."/>
            <person name="Kogle M.E."/>
            <person name="Strasser K."/>
            <person name="McDonnell E."/>
            <person name="Barry K."/>
            <person name="Clum A."/>
            <person name="Chen C."/>
            <person name="Nolan M."/>
            <person name="Sandor L."/>
            <person name="Kuo A."/>
            <person name="Lipzen A."/>
            <person name="Hainaut M."/>
            <person name="Drula E."/>
            <person name="Tsang A."/>
            <person name="Magnuson J.K."/>
            <person name="Henrissat B."/>
            <person name="Wiebenga A."/>
            <person name="Simmons B.A."/>
            <person name="Makela M.R."/>
            <person name="De vries R.P."/>
            <person name="Grigoriev I.V."/>
            <person name="Mortensen U.H."/>
            <person name="Baker S.E."/>
            <person name="Andersen M.R."/>
        </authorList>
    </citation>
    <scope>NUCLEOTIDE SEQUENCE [LARGE SCALE GENOMIC DNA]</scope>
    <source>
        <strain evidence="2 3">ATCC 13496</strain>
    </source>
</reference>
<evidence type="ECO:0000256" key="1">
    <source>
        <dbReference type="SAM" id="MobiDB-lite"/>
    </source>
</evidence>
<feature type="region of interest" description="Disordered" evidence="1">
    <location>
        <begin position="524"/>
        <end position="547"/>
    </location>
</feature>
<dbReference type="Proteomes" id="UP000253845">
    <property type="component" value="Unassembled WGS sequence"/>
</dbReference>
<feature type="compositionally biased region" description="Basic and acidic residues" evidence="1">
    <location>
        <begin position="134"/>
        <end position="148"/>
    </location>
</feature>
<feature type="compositionally biased region" description="Acidic residues" evidence="1">
    <location>
        <begin position="524"/>
        <end position="536"/>
    </location>
</feature>
<dbReference type="EMBL" id="KZ851909">
    <property type="protein sequence ID" value="RDH21946.1"/>
    <property type="molecule type" value="Genomic_DNA"/>
</dbReference>